<dbReference type="Gene3D" id="3.40.1410.10">
    <property type="entry name" value="Chorismate lyase-like"/>
    <property type="match status" value="1"/>
</dbReference>
<proteinExistence type="predicted"/>
<accession>A0ABU8WUM2</accession>
<dbReference type="Pfam" id="PF07702">
    <property type="entry name" value="UTRA"/>
    <property type="match status" value="1"/>
</dbReference>
<dbReference type="RefSeq" id="WP_340346804.1">
    <property type="nucleotide sequence ID" value="NZ_JBBKZT010000020.1"/>
</dbReference>
<organism evidence="3 4">
    <name type="scientific">Variovorax rhizosphaerae</name>
    <dbReference type="NCBI Taxonomy" id="1836200"/>
    <lineage>
        <taxon>Bacteria</taxon>
        <taxon>Pseudomonadati</taxon>
        <taxon>Pseudomonadota</taxon>
        <taxon>Betaproteobacteria</taxon>
        <taxon>Burkholderiales</taxon>
        <taxon>Comamonadaceae</taxon>
        <taxon>Variovorax</taxon>
    </lineage>
</organism>
<dbReference type="Proteomes" id="UP001385892">
    <property type="component" value="Unassembled WGS sequence"/>
</dbReference>
<dbReference type="InterPro" id="IPR011663">
    <property type="entry name" value="UTRA"/>
</dbReference>
<reference evidence="3 4" key="1">
    <citation type="submission" date="2024-03" db="EMBL/GenBank/DDBJ databases">
        <title>Novel species of the genus Variovorax.</title>
        <authorList>
            <person name="Liu Q."/>
            <person name="Xin Y.-H."/>
        </authorList>
    </citation>
    <scope>NUCLEOTIDE SEQUENCE [LARGE SCALE GENOMIC DNA]</scope>
    <source>
        <strain evidence="3 4">KACC 18900</strain>
    </source>
</reference>
<name>A0ABU8WUM2_9BURK</name>
<evidence type="ECO:0000313" key="3">
    <source>
        <dbReference type="EMBL" id="MEJ8851250.1"/>
    </source>
</evidence>
<feature type="compositionally biased region" description="Low complexity" evidence="1">
    <location>
        <begin position="130"/>
        <end position="143"/>
    </location>
</feature>
<dbReference type="InterPro" id="IPR028978">
    <property type="entry name" value="Chorismate_lyase_/UTRA_dom_sf"/>
</dbReference>
<protein>
    <submittedName>
        <fullName evidence="3">UTRA domain-containing protein</fullName>
    </submittedName>
</protein>
<keyword evidence="4" id="KW-1185">Reference proteome</keyword>
<comment type="caution">
    <text evidence="3">The sequence shown here is derived from an EMBL/GenBank/DDBJ whole genome shotgun (WGS) entry which is preliminary data.</text>
</comment>
<feature type="region of interest" description="Disordered" evidence="1">
    <location>
        <begin position="130"/>
        <end position="171"/>
    </location>
</feature>
<evidence type="ECO:0000256" key="1">
    <source>
        <dbReference type="SAM" id="MobiDB-lite"/>
    </source>
</evidence>
<evidence type="ECO:0000259" key="2">
    <source>
        <dbReference type="Pfam" id="PF07702"/>
    </source>
</evidence>
<evidence type="ECO:0000313" key="4">
    <source>
        <dbReference type="Proteomes" id="UP001385892"/>
    </source>
</evidence>
<gene>
    <name evidence="3" type="ORF">WKW82_31755</name>
</gene>
<feature type="domain" description="UbiC transcription regulator-associated" evidence="2">
    <location>
        <begin position="61"/>
        <end position="118"/>
    </location>
</feature>
<dbReference type="EMBL" id="JBBKZT010000020">
    <property type="protein sequence ID" value="MEJ8851250.1"/>
    <property type="molecule type" value="Genomic_DNA"/>
</dbReference>
<sequence>MTVSRTKVSTRSARRRLRSVGQVVNIWWVFQLCLAGHLQAHSGKCRNEGQAEPSGTGPCQAPLAAGKERITVTALNYEDATHLQVPIGSPAARVTRVFLSAEEQIVFLGQNLYRAERFSVDRDITTLLNGGEDAAAGSSTGSSRTPEGRRLAHRRPGAVSAAPKSGARARA</sequence>
<dbReference type="SUPFAM" id="SSF64288">
    <property type="entry name" value="Chorismate lyase-like"/>
    <property type="match status" value="1"/>
</dbReference>